<dbReference type="PANTHER" id="PTHR10963">
    <property type="entry name" value="GLYCOSYL HYDROLASE-RELATED"/>
    <property type="match status" value="1"/>
</dbReference>
<dbReference type="InterPro" id="IPR000757">
    <property type="entry name" value="Beta-glucanase-like"/>
</dbReference>
<dbReference type="PANTHER" id="PTHR10963:SF55">
    <property type="entry name" value="GLYCOSIDE HYDROLASE FAMILY 16 PROTEIN"/>
    <property type="match status" value="1"/>
</dbReference>
<feature type="domain" description="GH16" evidence="3">
    <location>
        <begin position="28"/>
        <end position="292"/>
    </location>
</feature>
<comment type="similarity">
    <text evidence="1">Belongs to the glycosyl hydrolase 16 family.</text>
</comment>
<evidence type="ECO:0000256" key="1">
    <source>
        <dbReference type="ARBA" id="ARBA00006865"/>
    </source>
</evidence>
<evidence type="ECO:0000259" key="3">
    <source>
        <dbReference type="PROSITE" id="PS51762"/>
    </source>
</evidence>
<keyword evidence="4" id="KW-0378">Hydrolase</keyword>
<organism evidence="4 5">
    <name type="scientific">Rikenella microfusus</name>
    <dbReference type="NCBI Taxonomy" id="28139"/>
    <lineage>
        <taxon>Bacteria</taxon>
        <taxon>Pseudomonadati</taxon>
        <taxon>Bacteroidota</taxon>
        <taxon>Bacteroidia</taxon>
        <taxon>Bacteroidales</taxon>
        <taxon>Rikenellaceae</taxon>
        <taxon>Rikenella</taxon>
    </lineage>
</organism>
<keyword evidence="5" id="KW-1185">Reference proteome</keyword>
<evidence type="ECO:0000313" key="5">
    <source>
        <dbReference type="Proteomes" id="UP000255233"/>
    </source>
</evidence>
<gene>
    <name evidence="4" type="ORF">NCTC11190_01975</name>
</gene>
<accession>A0A379MVS2</accession>
<proteinExistence type="inferred from homology"/>
<dbReference type="GO" id="GO:0004553">
    <property type="term" value="F:hydrolase activity, hydrolyzing O-glycosyl compounds"/>
    <property type="evidence" value="ECO:0007669"/>
    <property type="project" value="InterPro"/>
</dbReference>
<dbReference type="EMBL" id="UGVL01000001">
    <property type="protein sequence ID" value="SUE34742.1"/>
    <property type="molecule type" value="Genomic_DNA"/>
</dbReference>
<dbReference type="InterPro" id="IPR013320">
    <property type="entry name" value="ConA-like_dom_sf"/>
</dbReference>
<dbReference type="InterPro" id="IPR050546">
    <property type="entry name" value="Glycosyl_Hydrlase_16"/>
</dbReference>
<dbReference type="Proteomes" id="UP000255233">
    <property type="component" value="Unassembled WGS sequence"/>
</dbReference>
<sequence length="434" mass="48602">MKSNPTAGALFALSAILASGTAPAQNPETSAALPKGMRLVWADEFNEKRLDRSKWTTNYYSQLNFWGKDHFEAFRKDSLPQPYMEFTDSSVILKVDDRSPESPFWESGRKISSIQTYDWNADRNLMPGNIGGYFEARIRRNAAEGTKGLNTAFWFDSPGPDSRYYLEQGSETADSMQGWRPRGQVFEIDLCEYINTEIVLHGNVAPDGKFEGNIGHFVIPGDYRNRWVRHGMLWTPAGLKFYIDGRLVAESWDPDAIKSPNHAMVMFFGAYGHDGMTSIEVDYVRHYQWGLDETNELPNGGFEYDGASFPWEGGGRISPEAARNGRYGLVLAPGESVSQYVYADPSRPYEVSFYAKGRAGRLHAEAANIRPVSGEVVPAGSASDDFRLGRRFRPCRFSIVTPADHPGHKTTVRITFTNNGKEAVSLDDIVLSKR</sequence>
<feature type="signal peptide" evidence="2">
    <location>
        <begin position="1"/>
        <end position="24"/>
    </location>
</feature>
<dbReference type="RefSeq" id="WP_051214484.1">
    <property type="nucleotide sequence ID" value="NZ_UGVL01000001.1"/>
</dbReference>
<dbReference type="AlphaFoldDB" id="A0A379MVS2"/>
<name>A0A379MVS2_9BACT</name>
<feature type="chain" id="PRO_5016813595" evidence="2">
    <location>
        <begin position="25"/>
        <end position="434"/>
    </location>
</feature>
<reference evidence="4 5" key="1">
    <citation type="submission" date="2018-06" db="EMBL/GenBank/DDBJ databases">
        <authorList>
            <consortium name="Pathogen Informatics"/>
            <person name="Doyle S."/>
        </authorList>
    </citation>
    <scope>NUCLEOTIDE SEQUENCE [LARGE SCALE GENOMIC DNA]</scope>
    <source>
        <strain evidence="4 5">NCTC11190</strain>
    </source>
</reference>
<evidence type="ECO:0000313" key="4">
    <source>
        <dbReference type="EMBL" id="SUE34742.1"/>
    </source>
</evidence>
<evidence type="ECO:0000256" key="2">
    <source>
        <dbReference type="SAM" id="SignalP"/>
    </source>
</evidence>
<dbReference type="OrthoDB" id="692153at2"/>
<keyword evidence="2" id="KW-0732">Signal</keyword>
<dbReference type="GO" id="GO:0005975">
    <property type="term" value="P:carbohydrate metabolic process"/>
    <property type="evidence" value="ECO:0007669"/>
    <property type="project" value="InterPro"/>
</dbReference>
<dbReference type="Gene3D" id="2.60.120.200">
    <property type="match status" value="1"/>
</dbReference>
<dbReference type="PROSITE" id="PS51762">
    <property type="entry name" value="GH16_2"/>
    <property type="match status" value="1"/>
</dbReference>
<protein>
    <submittedName>
        <fullName evidence="4">Glycosyl hydrolases family 16</fullName>
    </submittedName>
</protein>
<dbReference type="Gene3D" id="2.60.120.260">
    <property type="entry name" value="Galactose-binding domain-like"/>
    <property type="match status" value="1"/>
</dbReference>
<dbReference type="SUPFAM" id="SSF49899">
    <property type="entry name" value="Concanavalin A-like lectins/glucanases"/>
    <property type="match status" value="1"/>
</dbReference>
<dbReference type="CDD" id="cd00413">
    <property type="entry name" value="Glyco_hydrolase_16"/>
    <property type="match status" value="1"/>
</dbReference>